<keyword evidence="1" id="KW-1133">Transmembrane helix</keyword>
<comment type="caution">
    <text evidence="2">The sequence shown here is derived from an EMBL/GenBank/DDBJ whole genome shotgun (WGS) entry which is preliminary data.</text>
</comment>
<proteinExistence type="predicted"/>
<accession>A0A9D2BFZ0</accession>
<evidence type="ECO:0000256" key="1">
    <source>
        <dbReference type="SAM" id="Phobius"/>
    </source>
</evidence>
<name>A0A9D2BFZ0_9BACT</name>
<feature type="transmembrane region" description="Helical" evidence="1">
    <location>
        <begin position="90"/>
        <end position="110"/>
    </location>
</feature>
<keyword evidence="1" id="KW-0812">Transmembrane</keyword>
<keyword evidence="1" id="KW-0472">Membrane</keyword>
<evidence type="ECO:0000313" key="2">
    <source>
        <dbReference type="EMBL" id="HIX75190.1"/>
    </source>
</evidence>
<organism evidence="2 3">
    <name type="scientific">Candidatus Parabacteroides intestinipullorum</name>
    <dbReference type="NCBI Taxonomy" id="2838723"/>
    <lineage>
        <taxon>Bacteria</taxon>
        <taxon>Pseudomonadati</taxon>
        <taxon>Bacteroidota</taxon>
        <taxon>Bacteroidia</taxon>
        <taxon>Bacteroidales</taxon>
        <taxon>Tannerellaceae</taxon>
        <taxon>Parabacteroides</taxon>
    </lineage>
</organism>
<reference evidence="2" key="1">
    <citation type="journal article" date="2021" name="PeerJ">
        <title>Extensive microbial diversity within the chicken gut microbiome revealed by metagenomics and culture.</title>
        <authorList>
            <person name="Gilroy R."/>
            <person name="Ravi A."/>
            <person name="Getino M."/>
            <person name="Pursley I."/>
            <person name="Horton D.L."/>
            <person name="Alikhan N.F."/>
            <person name="Baker D."/>
            <person name="Gharbi K."/>
            <person name="Hall N."/>
            <person name="Watson M."/>
            <person name="Adriaenssens E.M."/>
            <person name="Foster-Nyarko E."/>
            <person name="Jarju S."/>
            <person name="Secka A."/>
            <person name="Antonio M."/>
            <person name="Oren A."/>
            <person name="Chaudhuri R.R."/>
            <person name="La Ragione R."/>
            <person name="Hildebrand F."/>
            <person name="Pallen M.J."/>
        </authorList>
    </citation>
    <scope>NUCLEOTIDE SEQUENCE</scope>
    <source>
        <strain evidence="2">ChiGjej6B6-14162</strain>
    </source>
</reference>
<dbReference type="Proteomes" id="UP000886740">
    <property type="component" value="Unassembled WGS sequence"/>
</dbReference>
<feature type="transmembrane region" description="Helical" evidence="1">
    <location>
        <begin position="59"/>
        <end position="78"/>
    </location>
</feature>
<dbReference type="AlphaFoldDB" id="A0A9D2BFZ0"/>
<sequence>MNRQQHSDPELDRLTRQLLAGTVEKPGEPLCARVMSRIEQEKKQESGQTAPRTLSPVTIISWGLVYLLVLIGGFAWMRNGQTVSGNWNELLTPIIFGMIPICGLAFFLLFNQLDEYLKSRNR</sequence>
<dbReference type="EMBL" id="DXEL01000061">
    <property type="protein sequence ID" value="HIX75190.1"/>
    <property type="molecule type" value="Genomic_DNA"/>
</dbReference>
<protein>
    <submittedName>
        <fullName evidence="2">Uncharacterized protein</fullName>
    </submittedName>
</protein>
<reference evidence="2" key="2">
    <citation type="submission" date="2021-04" db="EMBL/GenBank/DDBJ databases">
        <authorList>
            <person name="Gilroy R."/>
        </authorList>
    </citation>
    <scope>NUCLEOTIDE SEQUENCE</scope>
    <source>
        <strain evidence="2">ChiGjej6B6-14162</strain>
    </source>
</reference>
<gene>
    <name evidence="2" type="ORF">H9977_09200</name>
</gene>
<evidence type="ECO:0000313" key="3">
    <source>
        <dbReference type="Proteomes" id="UP000886740"/>
    </source>
</evidence>